<reference evidence="2" key="1">
    <citation type="journal article" date="2015" name="Microbiology">
        <title>Genome of Methanoregula boonei 6A8 reveals adaptations to oligotrophic peatland environments.</title>
        <authorList>
            <person name="Braeuer S."/>
            <person name="Cadillo-Quiroz H."/>
            <person name="Kyrpides N."/>
            <person name="Woyke T."/>
            <person name="Goodwin L."/>
            <person name="Detter C."/>
            <person name="Podell S."/>
            <person name="Yavitt J.B."/>
            <person name="Zinder S.H."/>
        </authorList>
    </citation>
    <scope>NUCLEOTIDE SEQUENCE [LARGE SCALE GENOMIC DNA]</scope>
    <source>
        <strain evidence="2">DSM 21154 / JCM 14090 / 6A8</strain>
    </source>
</reference>
<keyword evidence="2" id="KW-1185">Reference proteome</keyword>
<sequence>MPVLSPREVNSCSLTGTYVALYSVHQTPVFPDRSVLQKYALYGLRFLAFPDREVIIPKKTVIIRSKTHLFTPENQRQQLAAFGRRKLSGGRYLPPGGFFFGSRAVGGP</sequence>
<dbReference type="EMBL" id="CP000780">
    <property type="protein sequence ID" value="ABS56135.1"/>
    <property type="molecule type" value="Genomic_DNA"/>
</dbReference>
<evidence type="ECO:0000313" key="1">
    <source>
        <dbReference type="EMBL" id="ABS56135.1"/>
    </source>
</evidence>
<dbReference type="KEGG" id="mbn:Mboo_1618"/>
<name>A7I8S4_METB6</name>
<accession>A7I8S4</accession>
<proteinExistence type="predicted"/>
<protein>
    <submittedName>
        <fullName evidence="1">Uncharacterized protein</fullName>
    </submittedName>
</protein>
<dbReference type="Proteomes" id="UP000002408">
    <property type="component" value="Chromosome"/>
</dbReference>
<evidence type="ECO:0000313" key="2">
    <source>
        <dbReference type="Proteomes" id="UP000002408"/>
    </source>
</evidence>
<dbReference type="HOGENOM" id="CLU_2191007_0_0_2"/>
<gene>
    <name evidence="1" type="ordered locus">Mboo_1618</name>
</gene>
<organism evidence="1 2">
    <name type="scientific">Methanoregula boonei (strain DSM 21154 / JCM 14090 / 6A8)</name>
    <dbReference type="NCBI Taxonomy" id="456442"/>
    <lineage>
        <taxon>Archaea</taxon>
        <taxon>Methanobacteriati</taxon>
        <taxon>Methanobacteriota</taxon>
        <taxon>Stenosarchaea group</taxon>
        <taxon>Methanomicrobia</taxon>
        <taxon>Methanomicrobiales</taxon>
        <taxon>Methanoregulaceae</taxon>
        <taxon>Methanoregula</taxon>
    </lineage>
</organism>
<dbReference type="AlphaFoldDB" id="A7I8S4"/>